<dbReference type="Proteomes" id="UP000429523">
    <property type="component" value="Unassembled WGS sequence"/>
</dbReference>
<accession>A0A6A3DGD2</accession>
<evidence type="ECO:0000313" key="3">
    <source>
        <dbReference type="Proteomes" id="UP000429523"/>
    </source>
</evidence>
<protein>
    <submittedName>
        <fullName evidence="2">Uncharacterized protein</fullName>
    </submittedName>
</protein>
<dbReference type="AlphaFoldDB" id="A0A6A3DGD2"/>
<comment type="caution">
    <text evidence="2">The sequence shown here is derived from an EMBL/GenBank/DDBJ whole genome shotgun (WGS) entry which is preliminary data.</text>
</comment>
<proteinExistence type="predicted"/>
<name>A0A6A3DGD2_9STRA</name>
<evidence type="ECO:0000313" key="2">
    <source>
        <dbReference type="EMBL" id="KAE8920852.1"/>
    </source>
</evidence>
<gene>
    <name evidence="2" type="ORF">PF009_g28859</name>
</gene>
<sequence length="94" mass="10004">MRRHCLTAALGLSYGQMPGLRAAGSANRATNSARFRASRIPQRCARHEHHEMTKAVGLRCSLEATVAGVRPGKPPAPPRSQPIDRSPMPAGHGG</sequence>
<feature type="region of interest" description="Disordered" evidence="1">
    <location>
        <begin position="68"/>
        <end position="94"/>
    </location>
</feature>
<reference evidence="2 3" key="1">
    <citation type="submission" date="2018-08" db="EMBL/GenBank/DDBJ databases">
        <title>Genomic investigation of the strawberry pathogen Phytophthora fragariae indicates pathogenicity is determined by transcriptional variation in three key races.</title>
        <authorList>
            <person name="Adams T.M."/>
            <person name="Armitage A.D."/>
            <person name="Sobczyk M.K."/>
            <person name="Bates H.J."/>
            <person name="Dunwell J.M."/>
            <person name="Nellist C.F."/>
            <person name="Harrison R.J."/>
        </authorList>
    </citation>
    <scope>NUCLEOTIDE SEQUENCE [LARGE SCALE GENOMIC DNA]</scope>
    <source>
        <strain evidence="2 3">NOV-9</strain>
    </source>
</reference>
<dbReference type="EMBL" id="QXGF01003785">
    <property type="protein sequence ID" value="KAE8920852.1"/>
    <property type="molecule type" value="Genomic_DNA"/>
</dbReference>
<evidence type="ECO:0000256" key="1">
    <source>
        <dbReference type="SAM" id="MobiDB-lite"/>
    </source>
</evidence>
<organism evidence="2 3">
    <name type="scientific">Phytophthora fragariae</name>
    <dbReference type="NCBI Taxonomy" id="53985"/>
    <lineage>
        <taxon>Eukaryota</taxon>
        <taxon>Sar</taxon>
        <taxon>Stramenopiles</taxon>
        <taxon>Oomycota</taxon>
        <taxon>Peronosporomycetes</taxon>
        <taxon>Peronosporales</taxon>
        <taxon>Peronosporaceae</taxon>
        <taxon>Phytophthora</taxon>
    </lineage>
</organism>